<dbReference type="PANTHER" id="PTHR22926">
    <property type="entry name" value="PHOSPHO-N-ACETYLMURAMOYL-PENTAPEPTIDE-TRANSFERASE"/>
    <property type="match status" value="1"/>
</dbReference>
<feature type="transmembrane region" description="Helical" evidence="7">
    <location>
        <begin position="77"/>
        <end position="93"/>
    </location>
</feature>
<dbReference type="GO" id="GO:0071555">
    <property type="term" value="P:cell wall organization"/>
    <property type="evidence" value="ECO:0007669"/>
    <property type="project" value="TreeGrafter"/>
</dbReference>
<evidence type="ECO:0000256" key="4">
    <source>
        <dbReference type="ARBA" id="ARBA00022692"/>
    </source>
</evidence>
<feature type="transmembrane region" description="Helical" evidence="7">
    <location>
        <begin position="187"/>
        <end position="205"/>
    </location>
</feature>
<dbReference type="AlphaFoldDB" id="A0A6J7HWV9"/>
<dbReference type="CDD" id="cd06853">
    <property type="entry name" value="GT_WecA_like"/>
    <property type="match status" value="1"/>
</dbReference>
<dbReference type="PROSITE" id="PS01348">
    <property type="entry name" value="MRAY_2"/>
    <property type="match status" value="1"/>
</dbReference>
<keyword evidence="6 7" id="KW-0472">Membrane</keyword>
<reference evidence="8" key="1">
    <citation type="submission" date="2020-05" db="EMBL/GenBank/DDBJ databases">
        <authorList>
            <person name="Chiriac C."/>
            <person name="Salcher M."/>
            <person name="Ghai R."/>
            <person name="Kavagutti S V."/>
        </authorList>
    </citation>
    <scope>NUCLEOTIDE SEQUENCE</scope>
</reference>
<keyword evidence="3" id="KW-0808">Transferase</keyword>
<dbReference type="GO" id="GO:0016780">
    <property type="term" value="F:phosphotransferase activity, for other substituted phosphate groups"/>
    <property type="evidence" value="ECO:0007669"/>
    <property type="project" value="InterPro"/>
</dbReference>
<evidence type="ECO:0000256" key="5">
    <source>
        <dbReference type="ARBA" id="ARBA00022989"/>
    </source>
</evidence>
<dbReference type="Pfam" id="PF00953">
    <property type="entry name" value="Glycos_transf_4"/>
    <property type="match status" value="1"/>
</dbReference>
<evidence type="ECO:0000256" key="1">
    <source>
        <dbReference type="ARBA" id="ARBA00004651"/>
    </source>
</evidence>
<feature type="transmembrane region" description="Helical" evidence="7">
    <location>
        <begin position="212"/>
        <end position="231"/>
    </location>
</feature>
<proteinExistence type="predicted"/>
<gene>
    <name evidence="8" type="ORF">UFOPK3564_01845</name>
</gene>
<dbReference type="EMBL" id="CAFBMK010000107">
    <property type="protein sequence ID" value="CAB4921219.1"/>
    <property type="molecule type" value="Genomic_DNA"/>
</dbReference>
<evidence type="ECO:0000256" key="7">
    <source>
        <dbReference type="SAM" id="Phobius"/>
    </source>
</evidence>
<feature type="transmembrane region" description="Helical" evidence="7">
    <location>
        <begin position="326"/>
        <end position="352"/>
    </location>
</feature>
<feature type="transmembrane region" description="Helical" evidence="7">
    <location>
        <begin position="164"/>
        <end position="181"/>
    </location>
</feature>
<keyword evidence="2" id="KW-1003">Cell membrane</keyword>
<dbReference type="GO" id="GO:0005886">
    <property type="term" value="C:plasma membrane"/>
    <property type="evidence" value="ECO:0007669"/>
    <property type="project" value="UniProtKB-SubCell"/>
</dbReference>
<keyword evidence="4 7" id="KW-0812">Transmembrane</keyword>
<feature type="transmembrane region" description="Helical" evidence="7">
    <location>
        <begin position="295"/>
        <end position="314"/>
    </location>
</feature>
<organism evidence="8">
    <name type="scientific">freshwater metagenome</name>
    <dbReference type="NCBI Taxonomy" id="449393"/>
    <lineage>
        <taxon>unclassified sequences</taxon>
        <taxon>metagenomes</taxon>
        <taxon>ecological metagenomes</taxon>
    </lineage>
</organism>
<evidence type="ECO:0000256" key="2">
    <source>
        <dbReference type="ARBA" id="ARBA00022475"/>
    </source>
</evidence>
<dbReference type="InterPro" id="IPR018480">
    <property type="entry name" value="PNAcMuramoyl-5peptid_Trfase_CS"/>
</dbReference>
<evidence type="ECO:0000256" key="6">
    <source>
        <dbReference type="ARBA" id="ARBA00023136"/>
    </source>
</evidence>
<accession>A0A6J7HWV9</accession>
<evidence type="ECO:0000313" key="8">
    <source>
        <dbReference type="EMBL" id="CAB4921219.1"/>
    </source>
</evidence>
<feature type="transmembrane region" description="Helical" evidence="7">
    <location>
        <begin position="237"/>
        <end position="262"/>
    </location>
</feature>
<protein>
    <submittedName>
        <fullName evidence="8">Unannotated protein</fullName>
    </submittedName>
</protein>
<evidence type="ECO:0000256" key="3">
    <source>
        <dbReference type="ARBA" id="ARBA00022679"/>
    </source>
</evidence>
<keyword evidence="5 7" id="KW-1133">Transmembrane helix</keyword>
<sequence length="401" mass="42153">MNWRDPIVGLLVAFAVSAALTPLVARAAVVLGAVDQPRGRGLGVGGTPLLGGLAILVAVTVAVLLELPAAGPQADNLRAILLGAVLIAVVGAADDRFDLPWAVKLLGQIGAALIPVSQGVQVENITFPFLGAVDFADGPSTVLTVFGFVLLMNVVNFSDGIDGLAAGVSSIAAVAMGIVAADLMKDHAALLAAATAGAALGFLVHNFHPARVFMGDTGAMLLGYLLAAIAVEGSVKTNAVLALVVPFVVLALPVLDTTFVVLKRLKSGVPIYNADQNHFHHRLSRIGFSPRRTVVYLYLWAGSLAGLAVALRFVPYSDNRGHFNPWWTTVMGLILLACLAVSVYLVTVLEILKLRRIDALRLRRARPGISDDEIDADVARVLQTGEFSAITGEHHRVDDPR</sequence>
<comment type="subcellular location">
    <subcellularLocation>
        <location evidence="1">Cell membrane</location>
        <topology evidence="1">Multi-pass membrane protein</topology>
    </subcellularLocation>
</comment>
<dbReference type="GO" id="GO:0009103">
    <property type="term" value="P:lipopolysaccharide biosynthetic process"/>
    <property type="evidence" value="ECO:0007669"/>
    <property type="project" value="TreeGrafter"/>
</dbReference>
<dbReference type="PANTHER" id="PTHR22926:SF3">
    <property type="entry name" value="UNDECAPRENYL-PHOSPHATE ALPHA-N-ACETYLGLUCOSAMINYL 1-PHOSPHATE TRANSFERASE"/>
    <property type="match status" value="1"/>
</dbReference>
<dbReference type="GO" id="GO:0044038">
    <property type="term" value="P:cell wall macromolecule biosynthetic process"/>
    <property type="evidence" value="ECO:0007669"/>
    <property type="project" value="TreeGrafter"/>
</dbReference>
<dbReference type="InterPro" id="IPR000715">
    <property type="entry name" value="Glycosyl_transferase_4"/>
</dbReference>
<feature type="transmembrane region" description="Helical" evidence="7">
    <location>
        <begin position="42"/>
        <end position="65"/>
    </location>
</feature>
<feature type="transmembrane region" description="Helical" evidence="7">
    <location>
        <begin position="138"/>
        <end position="157"/>
    </location>
</feature>
<name>A0A6J7HWV9_9ZZZZ</name>